<evidence type="ECO:0000256" key="1">
    <source>
        <dbReference type="ARBA" id="ARBA00022801"/>
    </source>
</evidence>
<feature type="transmembrane region" description="Helical" evidence="2">
    <location>
        <begin position="198"/>
        <end position="220"/>
    </location>
</feature>
<dbReference type="AlphaFoldDB" id="A0A9D2F482"/>
<dbReference type="InterPro" id="IPR003660">
    <property type="entry name" value="HAMP_dom"/>
</dbReference>
<keyword evidence="2" id="KW-0472">Membrane</keyword>
<dbReference type="EMBL" id="DXBO01000167">
    <property type="protein sequence ID" value="HIZ49309.1"/>
    <property type="molecule type" value="Genomic_DNA"/>
</dbReference>
<dbReference type="Proteomes" id="UP000824031">
    <property type="component" value="Unassembled WGS sequence"/>
</dbReference>
<dbReference type="PANTHER" id="PTHR43156:SF2">
    <property type="entry name" value="STAGE II SPORULATION PROTEIN E"/>
    <property type="match status" value="1"/>
</dbReference>
<evidence type="ECO:0000259" key="3">
    <source>
        <dbReference type="PROSITE" id="PS50885"/>
    </source>
</evidence>
<dbReference type="GO" id="GO:0016791">
    <property type="term" value="F:phosphatase activity"/>
    <property type="evidence" value="ECO:0007669"/>
    <property type="project" value="TreeGrafter"/>
</dbReference>
<feature type="domain" description="HAMP" evidence="3">
    <location>
        <begin position="223"/>
        <end position="278"/>
    </location>
</feature>
<dbReference type="InterPro" id="IPR036457">
    <property type="entry name" value="PPM-type-like_dom_sf"/>
</dbReference>
<reference evidence="5" key="2">
    <citation type="submission" date="2021-04" db="EMBL/GenBank/DDBJ databases">
        <authorList>
            <person name="Gilroy R."/>
        </authorList>
    </citation>
    <scope>NUCLEOTIDE SEQUENCE</scope>
    <source>
        <strain evidence="5">3436</strain>
    </source>
</reference>
<dbReference type="SMART" id="SM00331">
    <property type="entry name" value="PP2C_SIG"/>
    <property type="match status" value="1"/>
</dbReference>
<dbReference type="SUPFAM" id="SSF158472">
    <property type="entry name" value="HAMP domain-like"/>
    <property type="match status" value="1"/>
</dbReference>
<name>A0A9D2F482_9FIRM</name>
<proteinExistence type="predicted"/>
<organism evidence="5 6">
    <name type="scientific">Candidatus Gemmiger excrementavium</name>
    <dbReference type="NCBI Taxonomy" id="2838608"/>
    <lineage>
        <taxon>Bacteria</taxon>
        <taxon>Bacillati</taxon>
        <taxon>Bacillota</taxon>
        <taxon>Clostridia</taxon>
        <taxon>Eubacteriales</taxon>
        <taxon>Gemmiger</taxon>
    </lineage>
</organism>
<keyword evidence="2" id="KW-0812">Transmembrane</keyword>
<keyword evidence="1" id="KW-0378">Hydrolase</keyword>
<evidence type="ECO:0000256" key="2">
    <source>
        <dbReference type="SAM" id="Phobius"/>
    </source>
</evidence>
<dbReference type="InterPro" id="IPR001932">
    <property type="entry name" value="PPM-type_phosphatase-like_dom"/>
</dbReference>
<evidence type="ECO:0000313" key="6">
    <source>
        <dbReference type="Proteomes" id="UP000824031"/>
    </source>
</evidence>
<protein>
    <submittedName>
        <fullName evidence="5">PP2C family protein-serine/threonine phosphatase</fullName>
    </submittedName>
</protein>
<keyword evidence="2" id="KW-1133">Transmembrane helix</keyword>
<evidence type="ECO:0000259" key="4">
    <source>
        <dbReference type="PROSITE" id="PS51746"/>
    </source>
</evidence>
<dbReference type="InterPro" id="IPR052016">
    <property type="entry name" value="Bact_Sigma-Reg"/>
</dbReference>
<sequence length="552" mass="61269">MKKRISGLSAKLIASVLLLSVLLCVAISSMGYRQFTTVLEAEYNRSAYEIAETARTYLNADRLLEYLETGRTDAEYEAVQQKLDALVLSTNTYLIYVTSLSKDYTTSTYIFDAVHPDTGFSRYELGYTAQDMDPAYQREVARIMTTGERSAVYFYSYTEASGAHTTAAIPVQDSSGQVVAFLGVEKAMTELDNARSTYVRNVMGITVLAVILFLTLYIGFLRRQVVSPILTITRETQRFAQDNVARVEVLDGIHKRDEIGVLAKAIGTMETDIVRYVQNLTAVTAEKERIGAELHVATQIQADMLPRNFPAFPQRGEFDIYATMTPAREVGGDFYDFFLIDPDHLAVVIADVSGKGVPAALFMVVAKTLIKNHAQAGLGPGRVFDLVNNQLCENNEAGMFVTAFLGILEISTGQFTYVSAGHNPPLVLRGGRADWLPGKRNFVLAGMEDIRYRQQQTVLEPGDRLFLYTDGVTEAQDPRGDFYTDARLQAFWTQNELALQPLPEQLQQLHSDIADFAGGAEQADDITMLLLQIKERRQTYATDHYTGDAGSA</sequence>
<dbReference type="SMART" id="SM00304">
    <property type="entry name" value="HAMP"/>
    <property type="match status" value="1"/>
</dbReference>
<dbReference type="Pfam" id="PF07228">
    <property type="entry name" value="SpoIIE"/>
    <property type="match status" value="1"/>
</dbReference>
<dbReference type="GO" id="GO:0007165">
    <property type="term" value="P:signal transduction"/>
    <property type="evidence" value="ECO:0007669"/>
    <property type="project" value="InterPro"/>
</dbReference>
<dbReference type="SUPFAM" id="SSF81606">
    <property type="entry name" value="PP2C-like"/>
    <property type="match status" value="1"/>
</dbReference>
<gene>
    <name evidence="5" type="ORF">H9810_11370</name>
</gene>
<dbReference type="PANTHER" id="PTHR43156">
    <property type="entry name" value="STAGE II SPORULATION PROTEIN E-RELATED"/>
    <property type="match status" value="1"/>
</dbReference>
<dbReference type="Gene3D" id="3.60.40.10">
    <property type="entry name" value="PPM-type phosphatase domain"/>
    <property type="match status" value="1"/>
</dbReference>
<dbReference type="GO" id="GO:0016020">
    <property type="term" value="C:membrane"/>
    <property type="evidence" value="ECO:0007669"/>
    <property type="project" value="InterPro"/>
</dbReference>
<reference evidence="5" key="1">
    <citation type="journal article" date="2021" name="PeerJ">
        <title>Extensive microbial diversity within the chicken gut microbiome revealed by metagenomics and culture.</title>
        <authorList>
            <person name="Gilroy R."/>
            <person name="Ravi A."/>
            <person name="Getino M."/>
            <person name="Pursley I."/>
            <person name="Horton D.L."/>
            <person name="Alikhan N.F."/>
            <person name="Baker D."/>
            <person name="Gharbi K."/>
            <person name="Hall N."/>
            <person name="Watson M."/>
            <person name="Adriaenssens E.M."/>
            <person name="Foster-Nyarko E."/>
            <person name="Jarju S."/>
            <person name="Secka A."/>
            <person name="Antonio M."/>
            <person name="Oren A."/>
            <person name="Chaudhuri R.R."/>
            <person name="La Ragione R."/>
            <person name="Hildebrand F."/>
            <person name="Pallen M.J."/>
        </authorList>
    </citation>
    <scope>NUCLEOTIDE SEQUENCE</scope>
    <source>
        <strain evidence="5">3436</strain>
    </source>
</reference>
<dbReference type="PROSITE" id="PS51746">
    <property type="entry name" value="PPM_2"/>
    <property type="match status" value="1"/>
</dbReference>
<dbReference type="PROSITE" id="PS50885">
    <property type="entry name" value="HAMP"/>
    <property type="match status" value="1"/>
</dbReference>
<accession>A0A9D2F482</accession>
<evidence type="ECO:0000313" key="5">
    <source>
        <dbReference type="EMBL" id="HIZ49309.1"/>
    </source>
</evidence>
<feature type="domain" description="PPM-type phosphatase" evidence="4">
    <location>
        <begin position="317"/>
        <end position="533"/>
    </location>
</feature>
<comment type="caution">
    <text evidence="5">The sequence shown here is derived from an EMBL/GenBank/DDBJ whole genome shotgun (WGS) entry which is preliminary data.</text>
</comment>
<dbReference type="CDD" id="cd06225">
    <property type="entry name" value="HAMP"/>
    <property type="match status" value="1"/>
</dbReference>
<dbReference type="Gene3D" id="6.10.340.10">
    <property type="match status" value="1"/>
</dbReference>